<dbReference type="EMBL" id="AEJB01000052">
    <property type="protein sequence ID" value="ELP70645.1"/>
    <property type="molecule type" value="Genomic_DNA"/>
</dbReference>
<name>L7FIY1_STRT8</name>
<dbReference type="Proteomes" id="UP000010931">
    <property type="component" value="Unassembled WGS sequence"/>
</dbReference>
<evidence type="ECO:0000313" key="2">
    <source>
        <dbReference type="EMBL" id="ELP70645.1"/>
    </source>
</evidence>
<dbReference type="GeneID" id="97404537"/>
<comment type="caution">
    <text evidence="2">The sequence shown here is derived from an EMBL/GenBank/DDBJ whole genome shotgun (WGS) entry which is preliminary data.</text>
</comment>
<accession>L7FIY1</accession>
<evidence type="ECO:0000256" key="1">
    <source>
        <dbReference type="SAM" id="MobiDB-lite"/>
    </source>
</evidence>
<dbReference type="PATRIC" id="fig|698760.3.peg.719"/>
<feature type="compositionally biased region" description="Basic and acidic residues" evidence="1">
    <location>
        <begin position="27"/>
        <end position="39"/>
    </location>
</feature>
<keyword evidence="3" id="KW-1185">Reference proteome</keyword>
<dbReference type="RefSeq" id="WP_006374046.1">
    <property type="nucleotide sequence ID" value="NZ_AEJB01000052.1"/>
</dbReference>
<sequence>MTTEFSTPRDPTEDPPPADASAPTRSAFDELREHPRAVRQETPGRLNRLTEAPTLAIRVR</sequence>
<organism evidence="2 3">
    <name type="scientific">Streptomyces turgidiscabies (strain Car8)</name>
    <dbReference type="NCBI Taxonomy" id="698760"/>
    <lineage>
        <taxon>Bacteria</taxon>
        <taxon>Bacillati</taxon>
        <taxon>Actinomycetota</taxon>
        <taxon>Actinomycetes</taxon>
        <taxon>Kitasatosporales</taxon>
        <taxon>Streptomycetaceae</taxon>
        <taxon>Streptomyces</taxon>
    </lineage>
</organism>
<dbReference type="AlphaFoldDB" id="L7FIY1"/>
<proteinExistence type="predicted"/>
<protein>
    <submittedName>
        <fullName evidence="2">Uncharacterized protein</fullName>
    </submittedName>
</protein>
<gene>
    <name evidence="2" type="ORF">STRTUCAR8_03739</name>
</gene>
<evidence type="ECO:0000313" key="3">
    <source>
        <dbReference type="Proteomes" id="UP000010931"/>
    </source>
</evidence>
<reference evidence="2 3" key="1">
    <citation type="journal article" date="2011" name="Plasmid">
        <title>Streptomyces turgidiscabies Car8 contains a modular pathogenicity island that shares virulence genes with other actinobacterial plant pathogens.</title>
        <authorList>
            <person name="Huguet-Tapia J.C."/>
            <person name="Badger J.H."/>
            <person name="Loria R."/>
            <person name="Pettis G.S."/>
        </authorList>
    </citation>
    <scope>NUCLEOTIDE SEQUENCE [LARGE SCALE GENOMIC DNA]</scope>
    <source>
        <strain evidence="2 3">Car8</strain>
    </source>
</reference>
<feature type="region of interest" description="Disordered" evidence="1">
    <location>
        <begin position="1"/>
        <end position="60"/>
    </location>
</feature>